<dbReference type="RefSeq" id="XP_017772654.1">
    <property type="nucleotide sequence ID" value="XM_017917165.1"/>
</dbReference>
<protein>
    <submittedName>
        <fullName evidence="2">Uncharacterized protein LOC108559805</fullName>
    </submittedName>
</protein>
<reference evidence="2" key="1">
    <citation type="submission" date="2025-08" db="UniProtKB">
        <authorList>
            <consortium name="RefSeq"/>
        </authorList>
    </citation>
    <scope>IDENTIFICATION</scope>
    <source>
        <tissue evidence="2">Whole Larva</tissue>
    </source>
</reference>
<proteinExistence type="predicted"/>
<dbReference type="GeneID" id="108559805"/>
<accession>A0ABM1MDK4</accession>
<evidence type="ECO:0000313" key="1">
    <source>
        <dbReference type="Proteomes" id="UP000695000"/>
    </source>
</evidence>
<keyword evidence="1" id="KW-1185">Reference proteome</keyword>
<dbReference type="Proteomes" id="UP000695000">
    <property type="component" value="Unplaced"/>
</dbReference>
<organism evidence="1 2">
    <name type="scientific">Nicrophorus vespilloides</name>
    <name type="common">Boreal carrion beetle</name>
    <dbReference type="NCBI Taxonomy" id="110193"/>
    <lineage>
        <taxon>Eukaryota</taxon>
        <taxon>Metazoa</taxon>
        <taxon>Ecdysozoa</taxon>
        <taxon>Arthropoda</taxon>
        <taxon>Hexapoda</taxon>
        <taxon>Insecta</taxon>
        <taxon>Pterygota</taxon>
        <taxon>Neoptera</taxon>
        <taxon>Endopterygota</taxon>
        <taxon>Coleoptera</taxon>
        <taxon>Polyphaga</taxon>
        <taxon>Staphyliniformia</taxon>
        <taxon>Silphidae</taxon>
        <taxon>Nicrophorinae</taxon>
        <taxon>Nicrophorus</taxon>
    </lineage>
</organism>
<feature type="non-terminal residue" evidence="2">
    <location>
        <position position="127"/>
    </location>
</feature>
<sequence length="127" mass="14725">MGQKPSAHKPKLPLIWILRCQNRTHNPNPEQPIKFQYHKTRRKSIEKDYQKVNSVNQSEGPKGGCSAEQGCRMVKTQGPQIARTKSEPNLAFGEKRHRHRRKSGRSTRTVVQKFGYEIQDIDDFLTK</sequence>
<name>A0ABM1MDK4_NICVS</name>
<evidence type="ECO:0000313" key="2">
    <source>
        <dbReference type="RefSeq" id="XP_017772654.1"/>
    </source>
</evidence>
<gene>
    <name evidence="2" type="primary">LOC108559805</name>
</gene>